<feature type="transmembrane region" description="Helical" evidence="2">
    <location>
        <begin position="12"/>
        <end position="33"/>
    </location>
</feature>
<dbReference type="Proteomes" id="UP000199546">
    <property type="component" value="Unassembled WGS sequence"/>
</dbReference>
<evidence type="ECO:0000256" key="1">
    <source>
        <dbReference type="SAM" id="MobiDB-lite"/>
    </source>
</evidence>
<keyword evidence="2" id="KW-0812">Transmembrane</keyword>
<dbReference type="EMBL" id="FPBA01000005">
    <property type="protein sequence ID" value="SFT61030.1"/>
    <property type="molecule type" value="Genomic_DNA"/>
</dbReference>
<evidence type="ECO:0000313" key="4">
    <source>
        <dbReference type="Proteomes" id="UP000199546"/>
    </source>
</evidence>
<evidence type="ECO:0000256" key="2">
    <source>
        <dbReference type="SAM" id="Phobius"/>
    </source>
</evidence>
<proteinExistence type="predicted"/>
<keyword evidence="2" id="KW-1133">Transmembrane helix</keyword>
<keyword evidence="2" id="KW-0472">Membrane</keyword>
<name>A0A1I6ZEA2_9ACTN</name>
<keyword evidence="4" id="KW-1185">Reference proteome</keyword>
<dbReference type="RefSeq" id="WP_093579125.1">
    <property type="nucleotide sequence ID" value="NZ_FPBA01000005.1"/>
</dbReference>
<reference evidence="4" key="1">
    <citation type="submission" date="2016-10" db="EMBL/GenBank/DDBJ databases">
        <authorList>
            <person name="Varghese N."/>
            <person name="Submissions S."/>
        </authorList>
    </citation>
    <scope>NUCLEOTIDE SEQUENCE [LARGE SCALE GENOMIC DNA]</scope>
    <source>
        <strain evidence="4">DSM 46136</strain>
    </source>
</reference>
<organism evidence="3 4">
    <name type="scientific">Geodermatophilus amargosae</name>
    <dbReference type="NCBI Taxonomy" id="1296565"/>
    <lineage>
        <taxon>Bacteria</taxon>
        <taxon>Bacillati</taxon>
        <taxon>Actinomycetota</taxon>
        <taxon>Actinomycetes</taxon>
        <taxon>Geodermatophilales</taxon>
        <taxon>Geodermatophilaceae</taxon>
        <taxon>Geodermatophilus</taxon>
    </lineage>
</organism>
<accession>A0A1I6ZEA2</accession>
<sequence>MGDAAFGLARLALATAGAAFTCYLLVLVCLVVASRFLHPPPRHVQPHRARRRPRDAGAGNP</sequence>
<feature type="region of interest" description="Disordered" evidence="1">
    <location>
        <begin position="39"/>
        <end position="61"/>
    </location>
</feature>
<gene>
    <name evidence="3" type="ORF">SAMN05660657_01853</name>
</gene>
<dbReference type="STRING" id="1296565.SAMN05660657_01853"/>
<dbReference type="AlphaFoldDB" id="A0A1I6ZEA2"/>
<evidence type="ECO:0000313" key="3">
    <source>
        <dbReference type="EMBL" id="SFT61030.1"/>
    </source>
</evidence>
<feature type="compositionally biased region" description="Basic residues" evidence="1">
    <location>
        <begin position="40"/>
        <end position="53"/>
    </location>
</feature>
<protein>
    <submittedName>
        <fullName evidence="3">Uncharacterized protein</fullName>
    </submittedName>
</protein>